<feature type="domain" description="O-antigen ligase-related" evidence="6">
    <location>
        <begin position="212"/>
        <end position="321"/>
    </location>
</feature>
<feature type="transmembrane region" description="Helical" evidence="5">
    <location>
        <begin position="252"/>
        <end position="268"/>
    </location>
</feature>
<feature type="transmembrane region" description="Helical" evidence="5">
    <location>
        <begin position="87"/>
        <end position="106"/>
    </location>
</feature>
<reference evidence="7 8" key="1">
    <citation type="submission" date="2020-05" db="EMBL/GenBank/DDBJ databases">
        <title>Distinct polysaccharide utilization as determinants for interspecies competition between intestinal Prevotella spp.</title>
        <authorList>
            <person name="Galvez E.J.C."/>
            <person name="Iljazovic A."/>
            <person name="Strowig T."/>
        </authorList>
    </citation>
    <scope>NUCLEOTIDE SEQUENCE [LARGE SCALE GENOMIC DNA]</scope>
    <source>
        <strain evidence="7 8">PROD</strain>
    </source>
</reference>
<keyword evidence="3 5" id="KW-1133">Transmembrane helix</keyword>
<feature type="transmembrane region" description="Helical" evidence="5">
    <location>
        <begin position="362"/>
        <end position="380"/>
    </location>
</feature>
<evidence type="ECO:0000256" key="5">
    <source>
        <dbReference type="SAM" id="Phobius"/>
    </source>
</evidence>
<feature type="transmembrane region" description="Helical" evidence="5">
    <location>
        <begin position="335"/>
        <end position="355"/>
    </location>
</feature>
<name>A0ABX2ARN4_9BACT</name>
<dbReference type="EMBL" id="JABKKE010000003">
    <property type="protein sequence ID" value="NPE13377.1"/>
    <property type="molecule type" value="Genomic_DNA"/>
</dbReference>
<keyword evidence="4 5" id="KW-0472">Membrane</keyword>
<keyword evidence="8" id="KW-1185">Reference proteome</keyword>
<evidence type="ECO:0000313" key="8">
    <source>
        <dbReference type="Proteomes" id="UP001193734"/>
    </source>
</evidence>
<feature type="transmembrane region" description="Helical" evidence="5">
    <location>
        <begin position="40"/>
        <end position="58"/>
    </location>
</feature>
<feature type="transmembrane region" description="Helical" evidence="5">
    <location>
        <begin position="65"/>
        <end position="81"/>
    </location>
</feature>
<comment type="subcellular location">
    <subcellularLocation>
        <location evidence="1">Membrane</location>
        <topology evidence="1">Multi-pass membrane protein</topology>
    </subcellularLocation>
</comment>
<feature type="transmembrane region" description="Helical" evidence="5">
    <location>
        <begin position="211"/>
        <end position="240"/>
    </location>
</feature>
<accession>A0ABX2ARN4</accession>
<feature type="transmembrane region" description="Helical" evidence="5">
    <location>
        <begin position="118"/>
        <end position="145"/>
    </location>
</feature>
<protein>
    <recommendedName>
        <fullName evidence="6">O-antigen ligase-related domain-containing protein</fullName>
    </recommendedName>
</protein>
<gene>
    <name evidence="7" type="ORF">HPS55_03395</name>
</gene>
<dbReference type="Proteomes" id="UP001193734">
    <property type="component" value="Unassembled WGS sequence"/>
</dbReference>
<evidence type="ECO:0000256" key="3">
    <source>
        <dbReference type="ARBA" id="ARBA00022989"/>
    </source>
</evidence>
<evidence type="ECO:0000256" key="1">
    <source>
        <dbReference type="ARBA" id="ARBA00004141"/>
    </source>
</evidence>
<evidence type="ECO:0000256" key="2">
    <source>
        <dbReference type="ARBA" id="ARBA00022692"/>
    </source>
</evidence>
<evidence type="ECO:0000313" key="7">
    <source>
        <dbReference type="EMBL" id="NPE13377.1"/>
    </source>
</evidence>
<keyword evidence="2 5" id="KW-0812">Transmembrane</keyword>
<feature type="transmembrane region" description="Helical" evidence="5">
    <location>
        <begin position="12"/>
        <end position="34"/>
    </location>
</feature>
<dbReference type="RefSeq" id="WP_172176004.1">
    <property type="nucleotide sequence ID" value="NZ_CATJRD010000162.1"/>
</dbReference>
<dbReference type="InterPro" id="IPR007016">
    <property type="entry name" value="O-antigen_ligase-rel_domated"/>
</dbReference>
<feature type="transmembrane region" description="Helical" evidence="5">
    <location>
        <begin position="386"/>
        <end position="402"/>
    </location>
</feature>
<dbReference type="GeneID" id="82156803"/>
<proteinExistence type="predicted"/>
<sequence length="415" mass="46992">MRNKAFLFENKAAFIQYIYIYVMMSSAGMALPSFIGNDRFIILVLMMGIFYVFFKPSVSRLQKSYLTFIGVFFISMLLVVVSSTLSIGTTLSITSILLIVYASFKIDSKHYIQRLVKIIYYIALVSIIIFSITRTFGFGISFILYPFLYPSFSDGDIYSYGGFIYRFVPLHSERNCGPFGEPGQYQCVLSVALYFVLFRSYLFPDKKRFKYLIVFFVALLTTLSTSGYIAIAIIIICFLLSLRKYIDKRTKYLFCGILVSSIFFISYTDVGQDFMNMAVYDKVYDNGKVDFASKTGGARTESISGVLKTIADSPITLWGVGYDELNNMGLEGCAGLLYLLLAIGILPYSILFGFCFGKVVEYNIGLGDVLVRILLVINMGFGQPHIMNFALFTMMLYPYFIVNSKKTCQRQQIGS</sequence>
<evidence type="ECO:0000256" key="4">
    <source>
        <dbReference type="ARBA" id="ARBA00023136"/>
    </source>
</evidence>
<organism evidence="7 8">
    <name type="scientific">Xylanibacter rodentium</name>
    <dbReference type="NCBI Taxonomy" id="2736289"/>
    <lineage>
        <taxon>Bacteria</taxon>
        <taxon>Pseudomonadati</taxon>
        <taxon>Bacteroidota</taxon>
        <taxon>Bacteroidia</taxon>
        <taxon>Bacteroidales</taxon>
        <taxon>Prevotellaceae</taxon>
        <taxon>Xylanibacter</taxon>
    </lineage>
</organism>
<dbReference type="Pfam" id="PF04932">
    <property type="entry name" value="Wzy_C"/>
    <property type="match status" value="1"/>
</dbReference>
<comment type="caution">
    <text evidence="7">The sequence shown here is derived from an EMBL/GenBank/DDBJ whole genome shotgun (WGS) entry which is preliminary data.</text>
</comment>
<evidence type="ECO:0000259" key="6">
    <source>
        <dbReference type="Pfam" id="PF04932"/>
    </source>
</evidence>